<comment type="caution">
    <text evidence="6">The sequence shown here is derived from an EMBL/GenBank/DDBJ whole genome shotgun (WGS) entry which is preliminary data.</text>
</comment>
<dbReference type="GO" id="GO:0005768">
    <property type="term" value="C:endosome"/>
    <property type="evidence" value="ECO:0007669"/>
    <property type="project" value="UniProtKB-SubCell"/>
</dbReference>
<keyword evidence="3" id="KW-0963">Cytoplasm</keyword>
<keyword evidence="7" id="KW-1185">Reference proteome</keyword>
<dbReference type="Proteomes" id="UP001418222">
    <property type="component" value="Unassembled WGS sequence"/>
</dbReference>
<keyword evidence="4" id="KW-0967">Endosome</keyword>
<dbReference type="SMART" id="SM01041">
    <property type="entry name" value="BRO1"/>
    <property type="match status" value="1"/>
</dbReference>
<name>A0AAP0BHZ3_9ASPA</name>
<dbReference type="GO" id="GO:0043328">
    <property type="term" value="P:protein transport to vacuole involved in ubiquitin-dependent protein catabolic process via the multivesicular body sorting pathway"/>
    <property type="evidence" value="ECO:0007669"/>
    <property type="project" value="TreeGrafter"/>
</dbReference>
<dbReference type="PROSITE" id="PS51180">
    <property type="entry name" value="BRO1"/>
    <property type="match status" value="1"/>
</dbReference>
<dbReference type="CDD" id="cd09246">
    <property type="entry name" value="BRO1_Alix_like_1"/>
    <property type="match status" value="1"/>
</dbReference>
<reference evidence="6 7" key="1">
    <citation type="journal article" date="2022" name="Nat. Plants">
        <title>Genomes of leafy and leafless Platanthera orchids illuminate the evolution of mycoheterotrophy.</title>
        <authorList>
            <person name="Li M.H."/>
            <person name="Liu K.W."/>
            <person name="Li Z."/>
            <person name="Lu H.C."/>
            <person name="Ye Q.L."/>
            <person name="Zhang D."/>
            <person name="Wang J.Y."/>
            <person name="Li Y.F."/>
            <person name="Zhong Z.M."/>
            <person name="Liu X."/>
            <person name="Yu X."/>
            <person name="Liu D.K."/>
            <person name="Tu X.D."/>
            <person name="Liu B."/>
            <person name="Hao Y."/>
            <person name="Liao X.Y."/>
            <person name="Jiang Y.T."/>
            <person name="Sun W.H."/>
            <person name="Chen J."/>
            <person name="Chen Y.Q."/>
            <person name="Ai Y."/>
            <person name="Zhai J.W."/>
            <person name="Wu S.S."/>
            <person name="Zhou Z."/>
            <person name="Hsiao Y.Y."/>
            <person name="Wu W.L."/>
            <person name="Chen Y.Y."/>
            <person name="Lin Y.F."/>
            <person name="Hsu J.L."/>
            <person name="Li C.Y."/>
            <person name="Wang Z.W."/>
            <person name="Zhao X."/>
            <person name="Zhong W.Y."/>
            <person name="Ma X.K."/>
            <person name="Ma L."/>
            <person name="Huang J."/>
            <person name="Chen G.Z."/>
            <person name="Huang M.Z."/>
            <person name="Huang L."/>
            <person name="Peng D.H."/>
            <person name="Luo Y.B."/>
            <person name="Zou S.Q."/>
            <person name="Chen S.P."/>
            <person name="Lan S."/>
            <person name="Tsai W.C."/>
            <person name="Van de Peer Y."/>
            <person name="Liu Z.J."/>
        </authorList>
    </citation>
    <scope>NUCLEOTIDE SEQUENCE [LARGE SCALE GENOMIC DNA]</scope>
    <source>
        <strain evidence="6">Lor287</strain>
    </source>
</reference>
<evidence type="ECO:0000256" key="1">
    <source>
        <dbReference type="ARBA" id="ARBA00004177"/>
    </source>
</evidence>
<comment type="subcellular location">
    <subcellularLocation>
        <location evidence="2">Cytoplasm</location>
    </subcellularLocation>
    <subcellularLocation>
        <location evidence="1">Endosome</location>
    </subcellularLocation>
</comment>
<evidence type="ECO:0000256" key="2">
    <source>
        <dbReference type="ARBA" id="ARBA00004496"/>
    </source>
</evidence>
<dbReference type="Gene3D" id="1.25.40.280">
    <property type="entry name" value="alix/aip1 like domains"/>
    <property type="match status" value="1"/>
</dbReference>
<dbReference type="Pfam" id="PF03097">
    <property type="entry name" value="BRO1"/>
    <property type="match status" value="1"/>
</dbReference>
<dbReference type="EMBL" id="JBBWWQ010000008">
    <property type="protein sequence ID" value="KAK8940431.1"/>
    <property type="molecule type" value="Genomic_DNA"/>
</dbReference>
<dbReference type="InterPro" id="IPR004328">
    <property type="entry name" value="BRO1_dom"/>
</dbReference>
<evidence type="ECO:0000259" key="5">
    <source>
        <dbReference type="PROSITE" id="PS51180"/>
    </source>
</evidence>
<evidence type="ECO:0000313" key="7">
    <source>
        <dbReference type="Proteomes" id="UP001418222"/>
    </source>
</evidence>
<protein>
    <recommendedName>
        <fullName evidence="5">BRO1 domain-containing protein</fullName>
    </recommendedName>
</protein>
<organism evidence="6 7">
    <name type="scientific">Platanthera zijinensis</name>
    <dbReference type="NCBI Taxonomy" id="2320716"/>
    <lineage>
        <taxon>Eukaryota</taxon>
        <taxon>Viridiplantae</taxon>
        <taxon>Streptophyta</taxon>
        <taxon>Embryophyta</taxon>
        <taxon>Tracheophyta</taxon>
        <taxon>Spermatophyta</taxon>
        <taxon>Magnoliopsida</taxon>
        <taxon>Liliopsida</taxon>
        <taxon>Asparagales</taxon>
        <taxon>Orchidaceae</taxon>
        <taxon>Orchidoideae</taxon>
        <taxon>Orchideae</taxon>
        <taxon>Orchidinae</taxon>
        <taxon>Platanthera</taxon>
    </lineage>
</organism>
<dbReference type="InterPro" id="IPR025304">
    <property type="entry name" value="ALIX_V_dom"/>
</dbReference>
<dbReference type="PANTHER" id="PTHR23030:SF30">
    <property type="entry name" value="TYROSINE-PROTEIN PHOSPHATASE NON-RECEPTOR TYPE 23"/>
    <property type="match status" value="1"/>
</dbReference>
<accession>A0AAP0BHZ3</accession>
<feature type="domain" description="BRO1" evidence="5">
    <location>
        <begin position="12"/>
        <end position="408"/>
    </location>
</feature>
<dbReference type="InterPro" id="IPR038499">
    <property type="entry name" value="BRO1_sf"/>
</dbReference>
<dbReference type="AlphaFoldDB" id="A0AAP0BHZ3"/>
<dbReference type="PANTHER" id="PTHR23030">
    <property type="entry name" value="PCD6 INTERACTING PROTEIN-RELATED"/>
    <property type="match status" value="1"/>
</dbReference>
<dbReference type="Pfam" id="PF13949">
    <property type="entry name" value="ALIX_LYPXL_bnd"/>
    <property type="match status" value="1"/>
</dbReference>
<evidence type="ECO:0000256" key="3">
    <source>
        <dbReference type="ARBA" id="ARBA00022490"/>
    </source>
</evidence>
<evidence type="ECO:0000313" key="6">
    <source>
        <dbReference type="EMBL" id="KAK8940431.1"/>
    </source>
</evidence>
<evidence type="ECO:0000256" key="4">
    <source>
        <dbReference type="ARBA" id="ARBA00022753"/>
    </source>
</evidence>
<dbReference type="Gene3D" id="1.20.140.50">
    <property type="entry name" value="alix/aip1 like domains"/>
    <property type="match status" value="1"/>
</dbReference>
<sequence>MASPAEITPANVMLVIHEKKCGGTVDFYHPFRQYIVSNYSEQEAQDLEDDFQTLRQMRFNVENPPDFLPERRCDLLQSYFRALCLVEPRFPISTDPAHINSISFTWFDAFRPSKKATQPSLHLEKAAVLFNLGAVHSQVGLAADRALATGLKIACNSFQAAAGAYAFLKDNVSGKAVHGPGGVTVDLSAECAGMLEKFMLAQAQECFFEKVMSDSKPPGLCSKIAMQVGLYYEEAHNVLATPPLSTHFERAWISHVQLKAAQYHAEACYRYALELHDKENIAEEITRLKVGLSALSDAKKSSKGVSLPLLETVSKLESKMNFCLERAMKENDRVYLMRIPSSFSLSFLPAASLVKPTPMEDVIDASKDRLFMNLVPKSISKAQSRYTEMVDDLIRTQAEKIQQGSETTRVKLDGMGLPDYILALEGSLTLPLDIRVDVEAVQISGGLSGVEDEMQQLRDFRRVNSELMSQTEGLLQKEAVDDAQFRYRFGARWTRPQSSTLSKNLQDNLNRFAENLKQAADTDAGTEHALRAHSALMAILDHHPIEFVFPSLTRPTVYFDGNKEFVVESLKQNLRQVEVVGADMNRLVDMLKEMQRKDEILHKLMANTGSHDELFGKEISKYDHICKEIAINIKTRENLLLQIQAQNDELAAVFPLDDYKVKKERCYKQIVAAVEKYREIKENIDQGLKFYIALQDALTTVKRQCVDFVNMRDGECKEMVNALERRHIWSSIFR</sequence>
<proteinExistence type="predicted"/>
<gene>
    <name evidence="6" type="ORF">KSP39_PZI010337</name>
</gene>
<dbReference type="Gene3D" id="1.20.120.560">
    <property type="entry name" value="alix/aip1 in complex with the ypdl late domain"/>
    <property type="match status" value="1"/>
</dbReference>